<sequence>MMKHPAWCARTEGPDEVHESAPLFASEEEDFIAVKVQRVQAEEGDDFPLLVLTMRQDGEEAQYALSPEQVRRMAEVFDELLGLQSRHSYQLTGSGGFEQHREGRIARNRWRSAR</sequence>
<proteinExistence type="predicted"/>
<evidence type="ECO:0000256" key="1">
    <source>
        <dbReference type="SAM" id="MobiDB-lite"/>
    </source>
</evidence>
<keyword evidence="3" id="KW-1185">Reference proteome</keyword>
<dbReference type="AlphaFoldDB" id="A0AAE3YW79"/>
<reference evidence="2" key="1">
    <citation type="submission" date="2023-07" db="EMBL/GenBank/DDBJ databases">
        <title>Sequencing the genomes of 1000 actinobacteria strains.</title>
        <authorList>
            <person name="Klenk H.-P."/>
        </authorList>
    </citation>
    <scope>NUCLEOTIDE SEQUENCE</scope>
    <source>
        <strain evidence="2">DSM 44707</strain>
    </source>
</reference>
<protein>
    <submittedName>
        <fullName evidence="2">Uncharacterized protein</fullName>
    </submittedName>
</protein>
<feature type="region of interest" description="Disordered" evidence="1">
    <location>
        <begin position="92"/>
        <end position="114"/>
    </location>
</feature>
<accession>A0AAE3YW79</accession>
<comment type="caution">
    <text evidence="2">The sequence shown here is derived from an EMBL/GenBank/DDBJ whole genome shotgun (WGS) entry which is preliminary data.</text>
</comment>
<evidence type="ECO:0000313" key="3">
    <source>
        <dbReference type="Proteomes" id="UP001183643"/>
    </source>
</evidence>
<dbReference type="Proteomes" id="UP001183643">
    <property type="component" value="Unassembled WGS sequence"/>
</dbReference>
<gene>
    <name evidence="2" type="ORF">J2S41_005904</name>
</gene>
<dbReference type="EMBL" id="JAVDYB010000001">
    <property type="protein sequence ID" value="MDR7279126.1"/>
    <property type="molecule type" value="Genomic_DNA"/>
</dbReference>
<evidence type="ECO:0000313" key="2">
    <source>
        <dbReference type="EMBL" id="MDR7279126.1"/>
    </source>
</evidence>
<name>A0AAE3YW79_9ACTN</name>
<organism evidence="2 3">
    <name type="scientific">Catenuloplanes atrovinosus</name>
    <dbReference type="NCBI Taxonomy" id="137266"/>
    <lineage>
        <taxon>Bacteria</taxon>
        <taxon>Bacillati</taxon>
        <taxon>Actinomycetota</taxon>
        <taxon>Actinomycetes</taxon>
        <taxon>Micromonosporales</taxon>
        <taxon>Micromonosporaceae</taxon>
        <taxon>Catenuloplanes</taxon>
    </lineage>
</organism>